<evidence type="ECO:0000259" key="1">
    <source>
        <dbReference type="SMART" id="SM00966"/>
    </source>
</evidence>
<proteinExistence type="predicted"/>
<evidence type="ECO:0000313" key="2">
    <source>
        <dbReference type="EMBL" id="PAT36420.1"/>
    </source>
</evidence>
<dbReference type="Proteomes" id="UP000275180">
    <property type="component" value="Unassembled WGS sequence"/>
</dbReference>
<sequence>MSTATTTRQFKNGNSLAVRIPAGMGFAPDNVELLIERVGDELRIRPKGQKLDGLAELFAALAPDDGVWERETGGAYTERDWGGAP</sequence>
<reference evidence="2 4" key="1">
    <citation type="submission" date="2017-08" db="EMBL/GenBank/DDBJ databases">
        <title>WGS of Clinical strains of the CDC Group NO-1 linked to zoonotic infections in humans.</title>
        <authorList>
            <person name="Bernier A.-M."/>
            <person name="Bernard K."/>
        </authorList>
    </citation>
    <scope>NUCLEOTIDE SEQUENCE [LARGE SCALE GENOMIC DNA]</scope>
    <source>
        <strain evidence="2 4">NML00-0135</strain>
    </source>
</reference>
<gene>
    <name evidence="2" type="ORF">CK625_11590</name>
    <name evidence="3" type="ORF">EBQ34_00210</name>
</gene>
<dbReference type="RefSeq" id="WP_095540485.1">
    <property type="nucleotide sequence ID" value="NZ_NSJB01000011.1"/>
</dbReference>
<dbReference type="Gene3D" id="2.10.260.10">
    <property type="match status" value="1"/>
</dbReference>
<dbReference type="AlphaFoldDB" id="A0A2A2AD02"/>
<dbReference type="InterPro" id="IPR037914">
    <property type="entry name" value="SpoVT-AbrB_sf"/>
</dbReference>
<keyword evidence="4" id="KW-1185">Reference proteome</keyword>
<dbReference type="InterPro" id="IPR007159">
    <property type="entry name" value="SpoVT-AbrB_dom"/>
</dbReference>
<evidence type="ECO:0000313" key="5">
    <source>
        <dbReference type="Proteomes" id="UP000275180"/>
    </source>
</evidence>
<protein>
    <submittedName>
        <fullName evidence="2">AbrB family transcriptional regulator</fullName>
    </submittedName>
    <submittedName>
        <fullName evidence="3">AbrB/MazE/SpoVT family DNA-binding domain-containing protein</fullName>
    </submittedName>
</protein>
<dbReference type="OrthoDB" id="9810009at2"/>
<reference evidence="3 5" key="2">
    <citation type="submission" date="2018-10" db="EMBL/GenBank/DDBJ databases">
        <title>Comamonadaceae CDC group NO-1 genome sequencing and assembly.</title>
        <authorList>
            <person name="Bernier A.-M."/>
            <person name="Bernard K."/>
        </authorList>
    </citation>
    <scope>NUCLEOTIDE SEQUENCE [LARGE SCALE GENOMIC DNA]</scope>
    <source>
        <strain evidence="3 5">NML180582</strain>
    </source>
</reference>
<dbReference type="Proteomes" id="UP000218054">
    <property type="component" value="Unassembled WGS sequence"/>
</dbReference>
<evidence type="ECO:0000313" key="4">
    <source>
        <dbReference type="Proteomes" id="UP000218054"/>
    </source>
</evidence>
<comment type="caution">
    <text evidence="2">The sequence shown here is derived from an EMBL/GenBank/DDBJ whole genome shotgun (WGS) entry which is preliminary data.</text>
</comment>
<keyword evidence="3" id="KW-0238">DNA-binding</keyword>
<dbReference type="SUPFAM" id="SSF89447">
    <property type="entry name" value="AbrB/MazE/MraZ-like"/>
    <property type="match status" value="1"/>
</dbReference>
<organism evidence="2 4">
    <name type="scientific">Vandammella animalimorsus</name>
    <dbReference type="NCBI Taxonomy" id="2029117"/>
    <lineage>
        <taxon>Bacteria</taxon>
        <taxon>Pseudomonadati</taxon>
        <taxon>Pseudomonadota</taxon>
        <taxon>Betaproteobacteria</taxon>
        <taxon>Burkholderiales</taxon>
        <taxon>Comamonadaceae</taxon>
        <taxon>Vandammella</taxon>
    </lineage>
</organism>
<evidence type="ECO:0000313" key="3">
    <source>
        <dbReference type="EMBL" id="RMX18819.1"/>
    </source>
</evidence>
<accession>A0A3M6RTK2</accession>
<dbReference type="SMART" id="SM00966">
    <property type="entry name" value="SpoVT_AbrB"/>
    <property type="match status" value="1"/>
</dbReference>
<dbReference type="EMBL" id="NSJB01000011">
    <property type="protein sequence ID" value="PAT36420.1"/>
    <property type="molecule type" value="Genomic_DNA"/>
</dbReference>
<name>A0A2A2AD02_9BURK</name>
<accession>A0A2A2AD02</accession>
<dbReference type="GO" id="GO:0003677">
    <property type="term" value="F:DNA binding"/>
    <property type="evidence" value="ECO:0007669"/>
    <property type="project" value="UniProtKB-KW"/>
</dbReference>
<feature type="domain" description="SpoVT-AbrB" evidence="1">
    <location>
        <begin position="10"/>
        <end position="52"/>
    </location>
</feature>
<dbReference type="EMBL" id="RDQJ01000001">
    <property type="protein sequence ID" value="RMX18819.1"/>
    <property type="molecule type" value="Genomic_DNA"/>
</dbReference>